<organism evidence="1">
    <name type="scientific">marine sediment metagenome</name>
    <dbReference type="NCBI Taxonomy" id="412755"/>
    <lineage>
        <taxon>unclassified sequences</taxon>
        <taxon>metagenomes</taxon>
        <taxon>ecological metagenomes</taxon>
    </lineage>
</organism>
<comment type="caution">
    <text evidence="1">The sequence shown here is derived from an EMBL/GenBank/DDBJ whole genome shotgun (WGS) entry which is preliminary data.</text>
</comment>
<proteinExistence type="predicted"/>
<name>X0XUT0_9ZZZZ</name>
<dbReference type="AlphaFoldDB" id="X0XUT0"/>
<protein>
    <submittedName>
        <fullName evidence="1">Uncharacterized protein</fullName>
    </submittedName>
</protein>
<sequence>MKKPKKKKTGDKDWDTPCMNCGGKPTVYPTELCGPCCFGEA</sequence>
<reference evidence="1" key="1">
    <citation type="journal article" date="2014" name="Front. Microbiol.">
        <title>High frequency of phylogenetically diverse reductive dehalogenase-homologous genes in deep subseafloor sedimentary metagenomes.</title>
        <authorList>
            <person name="Kawai M."/>
            <person name="Futagami T."/>
            <person name="Toyoda A."/>
            <person name="Takaki Y."/>
            <person name="Nishi S."/>
            <person name="Hori S."/>
            <person name="Arai W."/>
            <person name="Tsubouchi T."/>
            <person name="Morono Y."/>
            <person name="Uchiyama I."/>
            <person name="Ito T."/>
            <person name="Fujiyama A."/>
            <person name="Inagaki F."/>
            <person name="Takami H."/>
        </authorList>
    </citation>
    <scope>NUCLEOTIDE SEQUENCE</scope>
    <source>
        <strain evidence="1">Expedition CK06-06</strain>
    </source>
</reference>
<gene>
    <name evidence="1" type="ORF">S01H1_67695</name>
</gene>
<feature type="non-terminal residue" evidence="1">
    <location>
        <position position="41"/>
    </location>
</feature>
<evidence type="ECO:0000313" key="1">
    <source>
        <dbReference type="EMBL" id="GAG40363.1"/>
    </source>
</evidence>
<accession>X0XUT0</accession>
<dbReference type="EMBL" id="BARS01044854">
    <property type="protein sequence ID" value="GAG40363.1"/>
    <property type="molecule type" value="Genomic_DNA"/>
</dbReference>